<keyword evidence="11" id="KW-1185">Reference proteome</keyword>
<comment type="subcellular location">
    <subcellularLocation>
        <location evidence="5">Cell outer membrane</location>
    </subcellularLocation>
    <subcellularLocation>
        <location evidence="1">Membrane</location>
    </subcellularLocation>
</comment>
<evidence type="ECO:0000256" key="1">
    <source>
        <dbReference type="ARBA" id="ARBA00004370"/>
    </source>
</evidence>
<dbReference type="Gene3D" id="3.30.1370.120">
    <property type="match status" value="2"/>
</dbReference>
<keyword evidence="2 7" id="KW-0732">Signal</keyword>
<keyword evidence="3" id="KW-0472">Membrane</keyword>
<sequence precursor="true">MIVLRHTRRKGIRTAIAALALGCALCCCAAKVAAEPSTAVADALTRRGDLTLRDSSLEGALFTISELWGINIVSGESPGTVNGVFKNAPLADILDAILLSNGYSYRPVGDSLVISKLADMGQLSPFFTSATIPVIHAEVADVLEGAQMLLTPKGQVRTLPSANSLFVLDFPDRVEMVRDFVKSVDEAAARRHSTTPGAGGQGPRALEVAYMKTHFISAESARAPIEALLGPDGKVAVMAAEDRLLVIDYPEILQVVQAALERLDRPRPQVKIRALIYDISLSDIEQLGLNFGGTQGFGWNGDGEKTSFFRANSVTKVPFAESATGSSFTLASLSHSIDINAVAVALQSAADSRLLADPNITVMENEQASIQSVQEIPYQQLQQTAAGGSIGTTAFKPAGVVLRVTPKIAYDNTIEMQVEPEFSRLTGFTPGDNQPIIDKRVANTTVRVANRQTFVLGGLRQRSDVGDFQGVPGLKDIRYFGHLFRSRKTEIRESELVVFISPEITGYESCPSPRDQFAADAVACRLDRIPHAEGCPTGCVAGCEPGYEPQIGTPAPVEASPPDITPIPEYVEPLPAPQGPELNYPAEARRRAASQGKPLRLPAPDGSTISEQLAPTRDSDMRLRPDFDSRYRSTGGVYASQQRELRGEMPAEKTAEAVKAEEQGGRFWQFWK</sequence>
<comment type="similarity">
    <text evidence="4">Belongs to the bacterial secretin family.</text>
</comment>
<organism evidence="10 11">
    <name type="scientific">Pirellulimonas nuda</name>
    <dbReference type="NCBI Taxonomy" id="2528009"/>
    <lineage>
        <taxon>Bacteria</taxon>
        <taxon>Pseudomonadati</taxon>
        <taxon>Planctomycetota</taxon>
        <taxon>Planctomycetia</taxon>
        <taxon>Pirellulales</taxon>
        <taxon>Lacipirellulaceae</taxon>
        <taxon>Pirellulimonas</taxon>
    </lineage>
</organism>
<evidence type="ECO:0000256" key="6">
    <source>
        <dbReference type="SAM" id="MobiDB-lite"/>
    </source>
</evidence>
<keyword evidence="5" id="KW-0813">Transport</keyword>
<feature type="compositionally biased region" description="Basic and acidic residues" evidence="6">
    <location>
        <begin position="643"/>
        <end position="660"/>
    </location>
</feature>
<feature type="region of interest" description="Disordered" evidence="6">
    <location>
        <begin position="588"/>
        <end position="612"/>
    </location>
</feature>
<feature type="region of interest" description="Disordered" evidence="6">
    <location>
        <begin position="628"/>
        <end position="660"/>
    </location>
</feature>
<dbReference type="AlphaFoldDB" id="A0A518DEL3"/>
<protein>
    <submittedName>
        <fullName evidence="10">Type II secretion system protein D</fullName>
    </submittedName>
</protein>
<evidence type="ECO:0000259" key="9">
    <source>
        <dbReference type="Pfam" id="PF03958"/>
    </source>
</evidence>
<dbReference type="PANTHER" id="PTHR30332:SF24">
    <property type="entry name" value="SECRETIN GSPD-RELATED"/>
    <property type="match status" value="1"/>
</dbReference>
<accession>A0A518DEL3</accession>
<dbReference type="OrthoDB" id="9779724at2"/>
<feature type="chain" id="PRO_5021829106" evidence="7">
    <location>
        <begin position="30"/>
        <end position="672"/>
    </location>
</feature>
<dbReference type="Pfam" id="PF00263">
    <property type="entry name" value="Secretin"/>
    <property type="match status" value="1"/>
</dbReference>
<dbReference type="InterPro" id="IPR050810">
    <property type="entry name" value="Bact_Secretion_Sys_Channel"/>
</dbReference>
<dbReference type="InterPro" id="IPR005644">
    <property type="entry name" value="NolW-like"/>
</dbReference>
<evidence type="ECO:0000259" key="8">
    <source>
        <dbReference type="Pfam" id="PF00263"/>
    </source>
</evidence>
<evidence type="ECO:0000313" key="11">
    <source>
        <dbReference type="Proteomes" id="UP000317429"/>
    </source>
</evidence>
<dbReference type="PANTHER" id="PTHR30332">
    <property type="entry name" value="PROBABLE GENERAL SECRETION PATHWAY PROTEIN D"/>
    <property type="match status" value="1"/>
</dbReference>
<dbReference type="GO" id="GO:0009279">
    <property type="term" value="C:cell outer membrane"/>
    <property type="evidence" value="ECO:0007669"/>
    <property type="project" value="UniProtKB-SubCell"/>
</dbReference>
<dbReference type="InterPro" id="IPR004846">
    <property type="entry name" value="T2SS/T3SS_dom"/>
</dbReference>
<dbReference type="InterPro" id="IPR038591">
    <property type="entry name" value="NolW-like_sf"/>
</dbReference>
<dbReference type="KEGG" id="pnd:Pla175_33150"/>
<proteinExistence type="inferred from homology"/>
<reference evidence="10 11" key="1">
    <citation type="submission" date="2019-02" db="EMBL/GenBank/DDBJ databases">
        <title>Deep-cultivation of Planctomycetes and their phenomic and genomic characterization uncovers novel biology.</title>
        <authorList>
            <person name="Wiegand S."/>
            <person name="Jogler M."/>
            <person name="Boedeker C."/>
            <person name="Pinto D."/>
            <person name="Vollmers J."/>
            <person name="Rivas-Marin E."/>
            <person name="Kohn T."/>
            <person name="Peeters S.H."/>
            <person name="Heuer A."/>
            <person name="Rast P."/>
            <person name="Oberbeckmann S."/>
            <person name="Bunk B."/>
            <person name="Jeske O."/>
            <person name="Meyerdierks A."/>
            <person name="Storesund J.E."/>
            <person name="Kallscheuer N."/>
            <person name="Luecker S."/>
            <person name="Lage O.M."/>
            <person name="Pohl T."/>
            <person name="Merkel B.J."/>
            <person name="Hornburger P."/>
            <person name="Mueller R.-W."/>
            <person name="Bruemmer F."/>
            <person name="Labrenz M."/>
            <person name="Spormann A.M."/>
            <person name="Op den Camp H."/>
            <person name="Overmann J."/>
            <person name="Amann R."/>
            <person name="Jetten M.S.M."/>
            <person name="Mascher T."/>
            <person name="Medema M.H."/>
            <person name="Devos D.P."/>
            <person name="Kaster A.-K."/>
            <person name="Ovreas L."/>
            <person name="Rohde M."/>
            <person name="Galperin M.Y."/>
            <person name="Jogler C."/>
        </authorList>
    </citation>
    <scope>NUCLEOTIDE SEQUENCE [LARGE SCALE GENOMIC DNA]</scope>
    <source>
        <strain evidence="10 11">Pla175</strain>
    </source>
</reference>
<dbReference type="RefSeq" id="WP_145287348.1">
    <property type="nucleotide sequence ID" value="NZ_CP036291.1"/>
</dbReference>
<dbReference type="PRINTS" id="PR00811">
    <property type="entry name" value="BCTERIALGSPD"/>
</dbReference>
<evidence type="ECO:0000256" key="5">
    <source>
        <dbReference type="RuleBase" id="RU004004"/>
    </source>
</evidence>
<dbReference type="GO" id="GO:0009306">
    <property type="term" value="P:protein secretion"/>
    <property type="evidence" value="ECO:0007669"/>
    <property type="project" value="InterPro"/>
</dbReference>
<feature type="domain" description="NolW-like" evidence="9">
    <location>
        <begin position="137"/>
        <end position="189"/>
    </location>
</feature>
<gene>
    <name evidence="10" type="primary">outD</name>
    <name evidence="10" type="ORF">Pla175_33150</name>
</gene>
<dbReference type="Pfam" id="PF03958">
    <property type="entry name" value="Secretin_N"/>
    <property type="match status" value="1"/>
</dbReference>
<evidence type="ECO:0000256" key="3">
    <source>
        <dbReference type="ARBA" id="ARBA00023136"/>
    </source>
</evidence>
<evidence type="ECO:0000313" key="10">
    <source>
        <dbReference type="EMBL" id="QDU89918.1"/>
    </source>
</evidence>
<evidence type="ECO:0000256" key="2">
    <source>
        <dbReference type="ARBA" id="ARBA00022729"/>
    </source>
</evidence>
<feature type="signal peptide" evidence="7">
    <location>
        <begin position="1"/>
        <end position="29"/>
    </location>
</feature>
<dbReference type="Proteomes" id="UP000317429">
    <property type="component" value="Chromosome"/>
</dbReference>
<name>A0A518DEL3_9BACT</name>
<dbReference type="EMBL" id="CP036291">
    <property type="protein sequence ID" value="QDU89918.1"/>
    <property type="molecule type" value="Genomic_DNA"/>
</dbReference>
<dbReference type="GO" id="GO:0015627">
    <property type="term" value="C:type II protein secretion system complex"/>
    <property type="evidence" value="ECO:0007669"/>
    <property type="project" value="TreeGrafter"/>
</dbReference>
<dbReference type="InterPro" id="IPR001775">
    <property type="entry name" value="GspD/PilQ"/>
</dbReference>
<feature type="domain" description="Type II/III secretion system secretin-like" evidence="8">
    <location>
        <begin position="345"/>
        <end position="504"/>
    </location>
</feature>
<evidence type="ECO:0000256" key="7">
    <source>
        <dbReference type="SAM" id="SignalP"/>
    </source>
</evidence>
<evidence type="ECO:0000256" key="4">
    <source>
        <dbReference type="RuleBase" id="RU004003"/>
    </source>
</evidence>